<gene>
    <name evidence="1" type="ORF">N015_13235</name>
</gene>
<dbReference type="Proteomes" id="UP000464644">
    <property type="component" value="Chromosome"/>
</dbReference>
<reference evidence="1 2" key="1">
    <citation type="journal article" date="2014" name="Genome Announc.">
        <title>Draft Genome Sequences of a Phylogenetically Diverse Suite of Pseudomonas syringae Strains from Multiple Source Populations.</title>
        <authorList>
            <person name="Baltrus D.A."/>
            <person name="Yourstone S."/>
            <person name="Lind A."/>
            <person name="Guilbaud C."/>
            <person name="Sands D.C."/>
            <person name="Jones C.D."/>
            <person name="Morris C.E."/>
            <person name="Dangl J.L."/>
        </authorList>
    </citation>
    <scope>NUCLEOTIDE SEQUENCE [LARGE SCALE GENOMIC DNA]</scope>
    <source>
        <strain evidence="1 2">CC1524</strain>
    </source>
</reference>
<dbReference type="RefSeq" id="WP_024685082.1">
    <property type="nucleotide sequence ID" value="NZ_CP047265.1"/>
</dbReference>
<sequence length="129" mass="14485">MTVDIEKLKVLAESSQEWSEEIGEREWYAAGVFQKPYFSGPDAEFIASASPAAVLELIAENEALRKDAERYRWLSKRDRWASVGADFGPGGVYRQHRVCWHVGDNWPQVEGHSMGEAIDAAMSKDASHD</sequence>
<dbReference type="EMBL" id="CP047265">
    <property type="protein sequence ID" value="QHF03317.1"/>
    <property type="molecule type" value="Genomic_DNA"/>
</dbReference>
<organism evidence="1 2">
    <name type="scientific">Pseudomonas asturiensis</name>
    <dbReference type="NCBI Taxonomy" id="1190415"/>
    <lineage>
        <taxon>Bacteria</taxon>
        <taxon>Pseudomonadati</taxon>
        <taxon>Pseudomonadota</taxon>
        <taxon>Gammaproteobacteria</taxon>
        <taxon>Pseudomonadales</taxon>
        <taxon>Pseudomonadaceae</taxon>
        <taxon>Pseudomonas</taxon>
    </lineage>
</organism>
<evidence type="ECO:0000313" key="2">
    <source>
        <dbReference type="Proteomes" id="UP000464644"/>
    </source>
</evidence>
<protein>
    <submittedName>
        <fullName evidence="1">Uncharacterized protein</fullName>
    </submittedName>
</protein>
<accession>A0ABX6HCT8</accession>
<evidence type="ECO:0000313" key="1">
    <source>
        <dbReference type="EMBL" id="QHF03317.1"/>
    </source>
</evidence>
<proteinExistence type="predicted"/>
<name>A0ABX6HCT8_9PSED</name>
<keyword evidence="2" id="KW-1185">Reference proteome</keyword>